<dbReference type="Gene3D" id="3.30.300.30">
    <property type="match status" value="1"/>
</dbReference>
<dbReference type="Proteomes" id="UP001601992">
    <property type="component" value="Unassembled WGS sequence"/>
</dbReference>
<dbReference type="Pfam" id="PF13193">
    <property type="entry name" value="AMP-binding_C"/>
    <property type="match status" value="1"/>
</dbReference>
<dbReference type="PANTHER" id="PTHR43767">
    <property type="entry name" value="LONG-CHAIN-FATTY-ACID--COA LIGASE"/>
    <property type="match status" value="1"/>
</dbReference>
<dbReference type="Gene3D" id="3.40.50.12780">
    <property type="entry name" value="N-terminal domain of ligase-like"/>
    <property type="match status" value="1"/>
</dbReference>
<evidence type="ECO:0000259" key="1">
    <source>
        <dbReference type="Pfam" id="PF00501"/>
    </source>
</evidence>
<dbReference type="InterPro" id="IPR025110">
    <property type="entry name" value="AMP-bd_C"/>
</dbReference>
<evidence type="ECO:0000259" key="2">
    <source>
        <dbReference type="Pfam" id="PF13193"/>
    </source>
</evidence>
<dbReference type="EMBL" id="JBIAQY010000014">
    <property type="protein sequence ID" value="MFF3572642.1"/>
    <property type="molecule type" value="Genomic_DNA"/>
</dbReference>
<sequence>MRRRITSCADIDRIEQEFSPDELRAGATFYDAFRAAAAEHPDKNAIIALEPPNLLEPVRTVTYRELVEAVEQTSNVFHHAAGGAPSVVAVLLPMLPEGLFSIWGAATAGVAVPLNPFLEVPAVVRIMNDTQCTTLVTTRGVIEARCGGDIDVLRRAVPTLRTVFYVGADGGPDDLATAMARYAGRGFTFDRDTDPHRDAVLMPTGGTTGTPKLVRMTQFGQLAVTWNVGALMGPDTDGVVAHGMPNFHCGGSVSLGLRCLLYGQTLLTLTAEGFRTKQVVSEFWNIARHFRVTSVMSTPTTAQALLSVPDADSSGHRIEDFHVGGSTVPTELVRAFHERFGVWLRENWGMTEVHGTMTGHPNDDREPRIGSAGRPLPYCRVAAVELDENNAVVRVCGPSERGALLVGGVSIGRGYLDEDLNAGLFVTGMPDGQRWVDSGDVGSVDEDGYVWVSNRAKDLIIRGGHNIDPREIEFALDRHPAVELVAAVGKPDAAKGELPIAYVQLHAGASVDPGELTAFCREHVQERAATPVEVIVLDELPLTPVGKLAKPALRIMATEREVHARVAAAFPDGVRSEVRVDNTGRRLRVIVELIGDASELAAGAAELRRAVSTYEFDSQVDIVAPVAHPR</sequence>
<dbReference type="PROSITE" id="PS00455">
    <property type="entry name" value="AMP_BINDING"/>
    <property type="match status" value="1"/>
</dbReference>
<dbReference type="InterPro" id="IPR020845">
    <property type="entry name" value="AMP-binding_CS"/>
</dbReference>
<name>A0ABW6S8M8_9NOCA</name>
<accession>A0ABW6S8M8</accession>
<evidence type="ECO:0000313" key="4">
    <source>
        <dbReference type="Proteomes" id="UP001601992"/>
    </source>
</evidence>
<dbReference type="InterPro" id="IPR050237">
    <property type="entry name" value="ATP-dep_AMP-bd_enzyme"/>
</dbReference>
<proteinExistence type="predicted"/>
<protein>
    <submittedName>
        <fullName evidence="3">AMP-binding protein</fullName>
    </submittedName>
</protein>
<organism evidence="3 4">
    <name type="scientific">Nocardia jiangxiensis</name>
    <dbReference type="NCBI Taxonomy" id="282685"/>
    <lineage>
        <taxon>Bacteria</taxon>
        <taxon>Bacillati</taxon>
        <taxon>Actinomycetota</taxon>
        <taxon>Actinomycetes</taxon>
        <taxon>Mycobacteriales</taxon>
        <taxon>Nocardiaceae</taxon>
        <taxon>Nocardia</taxon>
    </lineage>
</organism>
<gene>
    <name evidence="3" type="ORF">ACFYXQ_33230</name>
</gene>
<feature type="domain" description="AMP-dependent synthetase/ligase" evidence="1">
    <location>
        <begin position="33"/>
        <end position="416"/>
    </location>
</feature>
<dbReference type="InterPro" id="IPR042099">
    <property type="entry name" value="ANL_N_sf"/>
</dbReference>
<comment type="caution">
    <text evidence="3">The sequence shown here is derived from an EMBL/GenBank/DDBJ whole genome shotgun (WGS) entry which is preliminary data.</text>
</comment>
<reference evidence="3 4" key="1">
    <citation type="submission" date="2024-10" db="EMBL/GenBank/DDBJ databases">
        <title>The Natural Products Discovery Center: Release of the First 8490 Sequenced Strains for Exploring Actinobacteria Biosynthetic Diversity.</title>
        <authorList>
            <person name="Kalkreuter E."/>
            <person name="Kautsar S.A."/>
            <person name="Yang D."/>
            <person name="Bader C.D."/>
            <person name="Teijaro C.N."/>
            <person name="Fluegel L."/>
            <person name="Davis C.M."/>
            <person name="Simpson J.R."/>
            <person name="Lauterbach L."/>
            <person name="Steele A.D."/>
            <person name="Gui C."/>
            <person name="Meng S."/>
            <person name="Li G."/>
            <person name="Viehrig K."/>
            <person name="Ye F."/>
            <person name="Su P."/>
            <person name="Kiefer A.F."/>
            <person name="Nichols A."/>
            <person name="Cepeda A.J."/>
            <person name="Yan W."/>
            <person name="Fan B."/>
            <person name="Jiang Y."/>
            <person name="Adhikari A."/>
            <person name="Zheng C.-J."/>
            <person name="Schuster L."/>
            <person name="Cowan T.M."/>
            <person name="Smanski M.J."/>
            <person name="Chevrette M.G."/>
            <person name="De Carvalho L.P.S."/>
            <person name="Shen B."/>
        </authorList>
    </citation>
    <scope>NUCLEOTIDE SEQUENCE [LARGE SCALE GENOMIC DNA]</scope>
    <source>
        <strain evidence="3 4">NPDC002593</strain>
    </source>
</reference>
<dbReference type="InterPro" id="IPR045851">
    <property type="entry name" value="AMP-bd_C_sf"/>
</dbReference>
<keyword evidence="4" id="KW-1185">Reference proteome</keyword>
<evidence type="ECO:0000313" key="3">
    <source>
        <dbReference type="EMBL" id="MFF3572642.1"/>
    </source>
</evidence>
<dbReference type="PANTHER" id="PTHR43767:SF1">
    <property type="entry name" value="NONRIBOSOMAL PEPTIDE SYNTHASE PES1 (EUROFUNG)-RELATED"/>
    <property type="match status" value="1"/>
</dbReference>
<dbReference type="SUPFAM" id="SSF56801">
    <property type="entry name" value="Acetyl-CoA synthetase-like"/>
    <property type="match status" value="1"/>
</dbReference>
<feature type="domain" description="AMP-binding enzyme C-terminal" evidence="2">
    <location>
        <begin position="471"/>
        <end position="547"/>
    </location>
</feature>
<dbReference type="Pfam" id="PF00501">
    <property type="entry name" value="AMP-binding"/>
    <property type="match status" value="1"/>
</dbReference>
<dbReference type="InterPro" id="IPR000873">
    <property type="entry name" value="AMP-dep_synth/lig_dom"/>
</dbReference>
<dbReference type="RefSeq" id="WP_387406115.1">
    <property type="nucleotide sequence ID" value="NZ_JBIAQY010000014.1"/>
</dbReference>